<evidence type="ECO:0000259" key="6">
    <source>
        <dbReference type="Pfam" id="PF01490"/>
    </source>
</evidence>
<dbReference type="OrthoDB" id="438545at2759"/>
<dbReference type="GO" id="GO:0015179">
    <property type="term" value="F:L-amino acid transmembrane transporter activity"/>
    <property type="evidence" value="ECO:0007669"/>
    <property type="project" value="TreeGrafter"/>
</dbReference>
<feature type="transmembrane region" description="Helical" evidence="5">
    <location>
        <begin position="293"/>
        <end position="317"/>
    </location>
</feature>
<evidence type="ECO:0000256" key="3">
    <source>
        <dbReference type="ARBA" id="ARBA00022989"/>
    </source>
</evidence>
<dbReference type="Proteomes" id="UP000192247">
    <property type="component" value="Unassembled WGS sequence"/>
</dbReference>
<dbReference type="Pfam" id="PF01490">
    <property type="entry name" value="Aa_trans"/>
    <property type="match status" value="1"/>
</dbReference>
<name>A0A1V9XJ79_9ACAR</name>
<keyword evidence="4 5" id="KW-0472">Membrane</keyword>
<dbReference type="AlphaFoldDB" id="A0A1V9XJ79"/>
<evidence type="ECO:0000313" key="8">
    <source>
        <dbReference type="Proteomes" id="UP000192247"/>
    </source>
</evidence>
<feature type="transmembrane region" description="Helical" evidence="5">
    <location>
        <begin position="494"/>
        <end position="513"/>
    </location>
</feature>
<proteinExistence type="predicted"/>
<feature type="domain" description="Amino acid transporter transmembrane" evidence="6">
    <location>
        <begin position="261"/>
        <end position="655"/>
    </location>
</feature>
<comment type="caution">
    <text evidence="7">The sequence shown here is derived from an EMBL/GenBank/DDBJ whole genome shotgun (WGS) entry which is preliminary data.</text>
</comment>
<feature type="transmembrane region" description="Helical" evidence="5">
    <location>
        <begin position="338"/>
        <end position="361"/>
    </location>
</feature>
<feature type="transmembrane region" description="Helical" evidence="5">
    <location>
        <begin position="605"/>
        <end position="630"/>
    </location>
</feature>
<dbReference type="STRING" id="418985.A0A1V9XJ79"/>
<sequence>MVFSGLPSLAALFWSSPMRGTTSIRQETSSIFPTSAVDVLKQTDGPQQSHPPWYDTSRAPQYFSDRRGTRNKNQVACANPKIEHLQRAVGGGSSIVGDCDNGFLLSTSGQGGIRSDVEVERLRESCQILFGNPVQSVMTSNGKRAFTLSAGLHSSGIDNSLKSGYTAESSCETNTNLLGAQIRQRSTSARQFLSSFNSSIEYTTYLGWHTLSSDLSEKIRQGSIRVNRHNTLEYATIDEERGHGDKVPLLRRVQSSGSTQGISWGVAAFLLVNTALGAGVLNYPSAYEKAGGITAASILQIVMMFSLGATMMVLAYCSDVNGDSTYHDVLLSTVGRKAQQLAACSILITCYGVSITFFIIIGDQYDRLFMSLFGDGFCHNWYLSREFTIAITATIFILPICYFQRLDFLKYASSLGIFAMLYPVFLTAYVYYTQDIQPDFREPASLTSNEGWMDLLSIVPVTCFAYQTHEVLVPIYCNMRKRNATSLVKATSTCMATLFVIYSAMGTFGFLAFGKTVKPDIMQMFDGQRPEVLLGIAALIIKMITSYPLLVICGRGAFDGLYAEICRIPTEEFILHEKRRRIIITTLWFISTVILAVSLSNIGVVIEMLGCLACANIFVFPGVCCIGMYCKREQFRLRHPKFMLCAGVAMVAMGSVLFPLVLYKSINEWTNGSGHHLLCIH</sequence>
<dbReference type="EMBL" id="MNPL01009752">
    <property type="protein sequence ID" value="OQR73539.1"/>
    <property type="molecule type" value="Genomic_DNA"/>
</dbReference>
<evidence type="ECO:0000256" key="1">
    <source>
        <dbReference type="ARBA" id="ARBA00004141"/>
    </source>
</evidence>
<dbReference type="PANTHER" id="PTHR22950">
    <property type="entry name" value="AMINO ACID TRANSPORTER"/>
    <property type="match status" value="1"/>
</dbReference>
<organism evidence="7 8">
    <name type="scientific">Tropilaelaps mercedesae</name>
    <dbReference type="NCBI Taxonomy" id="418985"/>
    <lineage>
        <taxon>Eukaryota</taxon>
        <taxon>Metazoa</taxon>
        <taxon>Ecdysozoa</taxon>
        <taxon>Arthropoda</taxon>
        <taxon>Chelicerata</taxon>
        <taxon>Arachnida</taxon>
        <taxon>Acari</taxon>
        <taxon>Parasitiformes</taxon>
        <taxon>Mesostigmata</taxon>
        <taxon>Gamasina</taxon>
        <taxon>Dermanyssoidea</taxon>
        <taxon>Laelapidae</taxon>
        <taxon>Tropilaelaps</taxon>
    </lineage>
</organism>
<evidence type="ECO:0000256" key="2">
    <source>
        <dbReference type="ARBA" id="ARBA00022692"/>
    </source>
</evidence>
<evidence type="ECO:0000256" key="4">
    <source>
        <dbReference type="ARBA" id="ARBA00023136"/>
    </source>
</evidence>
<accession>A0A1V9XJ79</accession>
<feature type="transmembrane region" description="Helical" evidence="5">
    <location>
        <begin position="533"/>
        <end position="553"/>
    </location>
</feature>
<comment type="subcellular location">
    <subcellularLocation>
        <location evidence="1">Membrane</location>
        <topology evidence="1">Multi-pass membrane protein</topology>
    </subcellularLocation>
</comment>
<feature type="transmembrane region" description="Helical" evidence="5">
    <location>
        <begin position="381"/>
        <end position="403"/>
    </location>
</feature>
<evidence type="ECO:0000313" key="7">
    <source>
        <dbReference type="EMBL" id="OQR73539.1"/>
    </source>
</evidence>
<dbReference type="InParanoid" id="A0A1V9XJ79"/>
<dbReference type="FunCoup" id="A0A1V9XJ79">
    <property type="interactions" value="6"/>
</dbReference>
<keyword evidence="3 5" id="KW-1133">Transmembrane helix</keyword>
<dbReference type="PANTHER" id="PTHR22950:SF652">
    <property type="entry name" value="TRANSMEMBRANE AMINO ACID TRANSPORTER FAMILY PROTEIN"/>
    <property type="match status" value="1"/>
</dbReference>
<reference evidence="7 8" key="1">
    <citation type="journal article" date="2017" name="Gigascience">
        <title>Draft genome of the honey bee ectoparasitic mite, Tropilaelaps mercedesae, is shaped by the parasitic life history.</title>
        <authorList>
            <person name="Dong X."/>
            <person name="Armstrong S.D."/>
            <person name="Xia D."/>
            <person name="Makepeace B.L."/>
            <person name="Darby A.C."/>
            <person name="Kadowaki T."/>
        </authorList>
    </citation>
    <scope>NUCLEOTIDE SEQUENCE [LARGE SCALE GENOMIC DNA]</scope>
    <source>
        <strain evidence="7">Wuxi-XJTLU</strain>
    </source>
</reference>
<gene>
    <name evidence="7" type="ORF">BIW11_09665</name>
</gene>
<dbReference type="InterPro" id="IPR013057">
    <property type="entry name" value="AA_transpt_TM"/>
</dbReference>
<protein>
    <submittedName>
        <fullName evidence="7">Putative sodium-coupled neutral amino acid transporter 7-like</fullName>
    </submittedName>
</protein>
<keyword evidence="8" id="KW-1185">Reference proteome</keyword>
<feature type="transmembrane region" description="Helical" evidence="5">
    <location>
        <begin position="642"/>
        <end position="663"/>
    </location>
</feature>
<evidence type="ECO:0000256" key="5">
    <source>
        <dbReference type="SAM" id="Phobius"/>
    </source>
</evidence>
<feature type="transmembrane region" description="Helical" evidence="5">
    <location>
        <begin position="582"/>
        <end position="599"/>
    </location>
</feature>
<feature type="transmembrane region" description="Helical" evidence="5">
    <location>
        <begin position="415"/>
        <end position="432"/>
    </location>
</feature>
<keyword evidence="2 5" id="KW-0812">Transmembrane</keyword>
<dbReference type="GO" id="GO:0016020">
    <property type="term" value="C:membrane"/>
    <property type="evidence" value="ECO:0007669"/>
    <property type="project" value="UniProtKB-SubCell"/>
</dbReference>
<feature type="transmembrane region" description="Helical" evidence="5">
    <location>
        <begin position="261"/>
        <end position="281"/>
    </location>
</feature>